<evidence type="ECO:0000256" key="3">
    <source>
        <dbReference type="ARBA" id="ARBA00022781"/>
    </source>
</evidence>
<dbReference type="HAMAP" id="MF_01416">
    <property type="entry name" value="ATP_synth_delta_bact"/>
    <property type="match status" value="1"/>
</dbReference>
<evidence type="ECO:0000256" key="2">
    <source>
        <dbReference type="ARBA" id="ARBA00022448"/>
    </source>
</evidence>
<comment type="function">
    <text evidence="7">This protein is part of the stalk that links CF(0) to CF(1). It either transmits conformational changes from CF(0) to CF(1) or is implicated in proton conduction.</text>
</comment>
<keyword evidence="7" id="KW-0139">CF(1)</keyword>
<dbReference type="EMBL" id="JBHTOA010000034">
    <property type="protein sequence ID" value="MFD1399546.1"/>
    <property type="molecule type" value="Genomic_DNA"/>
</dbReference>
<name>A0ABW4BGB6_9LACO</name>
<evidence type="ECO:0000256" key="4">
    <source>
        <dbReference type="ARBA" id="ARBA00023065"/>
    </source>
</evidence>
<dbReference type="InterPro" id="IPR026015">
    <property type="entry name" value="ATP_synth_OSCP/delta_N_sf"/>
</dbReference>
<keyword evidence="5 7" id="KW-0472">Membrane</keyword>
<gene>
    <name evidence="7 8" type="primary">atpH</name>
    <name evidence="8" type="ORF">ACFQ41_09535</name>
</gene>
<dbReference type="InterPro" id="IPR000711">
    <property type="entry name" value="ATPase_OSCP/dsu"/>
</dbReference>
<accession>A0ABW4BGB6</accession>
<dbReference type="PANTHER" id="PTHR11910">
    <property type="entry name" value="ATP SYNTHASE DELTA CHAIN"/>
    <property type="match status" value="1"/>
</dbReference>
<reference evidence="9" key="1">
    <citation type="journal article" date="2019" name="Int. J. Syst. Evol. Microbiol.">
        <title>The Global Catalogue of Microorganisms (GCM) 10K type strain sequencing project: providing services to taxonomists for standard genome sequencing and annotation.</title>
        <authorList>
            <consortium name="The Broad Institute Genomics Platform"/>
            <consortium name="The Broad Institute Genome Sequencing Center for Infectious Disease"/>
            <person name="Wu L."/>
            <person name="Ma J."/>
        </authorList>
    </citation>
    <scope>NUCLEOTIDE SEQUENCE [LARGE SCALE GENOMIC DNA]</scope>
    <source>
        <strain evidence="9">CCM 9110</strain>
    </source>
</reference>
<dbReference type="NCBIfam" id="TIGR01145">
    <property type="entry name" value="ATP_synt_delta"/>
    <property type="match status" value="1"/>
</dbReference>
<dbReference type="RefSeq" id="WP_204119276.1">
    <property type="nucleotide sequence ID" value="NZ_BOLV01000013.1"/>
</dbReference>
<keyword evidence="4 7" id="KW-0406">Ion transport</keyword>
<evidence type="ECO:0000313" key="8">
    <source>
        <dbReference type="EMBL" id="MFD1399546.1"/>
    </source>
</evidence>
<comment type="similarity">
    <text evidence="7">Belongs to the ATPase delta chain family.</text>
</comment>
<sequence>MAVTDRDAAPRYGKALFEVAQEQDQLQAVHEEVNELQAVLKQTPELLSALTSKNLTAADKDQLLSILLQSRSDLVTQLVGIVQANGRLGGLAAVFDDFEARYDVANGIVKAVVTTAVAMSDTQLQAIKQAIATKLNAQAVEVTPIIDQSIVGGVKVVADDVVIDGTVATRLAKLRATLLSN</sequence>
<evidence type="ECO:0000313" key="9">
    <source>
        <dbReference type="Proteomes" id="UP001597199"/>
    </source>
</evidence>
<evidence type="ECO:0000256" key="1">
    <source>
        <dbReference type="ARBA" id="ARBA00004370"/>
    </source>
</evidence>
<dbReference type="Proteomes" id="UP001597199">
    <property type="component" value="Unassembled WGS sequence"/>
</dbReference>
<dbReference type="Gene3D" id="1.10.520.20">
    <property type="entry name" value="N-terminal domain of the delta subunit of the F1F0-ATP synthase"/>
    <property type="match status" value="1"/>
</dbReference>
<keyword evidence="6 7" id="KW-0066">ATP synthesis</keyword>
<evidence type="ECO:0000256" key="7">
    <source>
        <dbReference type="HAMAP-Rule" id="MF_01416"/>
    </source>
</evidence>
<dbReference type="PRINTS" id="PR00125">
    <property type="entry name" value="ATPASEDELTA"/>
</dbReference>
<comment type="function">
    <text evidence="7">F(1)F(0) ATP synthase produces ATP from ADP in the presence of a proton or sodium gradient. F-type ATPases consist of two structural domains, F(1) containing the extramembraneous catalytic core and F(0) containing the membrane proton channel, linked together by a central stalk and a peripheral stalk. During catalysis, ATP synthesis in the catalytic domain of F(1) is coupled via a rotary mechanism of the central stalk subunits to proton translocation.</text>
</comment>
<comment type="caution">
    <text evidence="8">The sequence shown here is derived from an EMBL/GenBank/DDBJ whole genome shotgun (WGS) entry which is preliminary data.</text>
</comment>
<dbReference type="Pfam" id="PF00213">
    <property type="entry name" value="OSCP"/>
    <property type="match status" value="1"/>
</dbReference>
<keyword evidence="7" id="KW-1003">Cell membrane</keyword>
<protein>
    <recommendedName>
        <fullName evidence="7">ATP synthase subunit delta</fullName>
    </recommendedName>
    <alternativeName>
        <fullName evidence="7">ATP synthase F(1) sector subunit delta</fullName>
    </alternativeName>
    <alternativeName>
        <fullName evidence="7">F-type ATPase subunit delta</fullName>
        <shortName evidence="7">F-ATPase subunit delta</shortName>
    </alternativeName>
</protein>
<evidence type="ECO:0000256" key="6">
    <source>
        <dbReference type="ARBA" id="ARBA00023310"/>
    </source>
</evidence>
<organism evidence="8 9">
    <name type="scientific">Lacticaseibacillus suilingensis</name>
    <dbReference type="NCBI Taxonomy" id="2799577"/>
    <lineage>
        <taxon>Bacteria</taxon>
        <taxon>Bacillati</taxon>
        <taxon>Bacillota</taxon>
        <taxon>Bacilli</taxon>
        <taxon>Lactobacillales</taxon>
        <taxon>Lactobacillaceae</taxon>
        <taxon>Lacticaseibacillus</taxon>
    </lineage>
</organism>
<keyword evidence="3 7" id="KW-0375">Hydrogen ion transport</keyword>
<dbReference type="SUPFAM" id="SSF47928">
    <property type="entry name" value="N-terminal domain of the delta subunit of the F1F0-ATP synthase"/>
    <property type="match status" value="1"/>
</dbReference>
<keyword evidence="9" id="KW-1185">Reference proteome</keyword>
<proteinExistence type="inferred from homology"/>
<keyword evidence="2 7" id="KW-0813">Transport</keyword>
<evidence type="ECO:0000256" key="5">
    <source>
        <dbReference type="ARBA" id="ARBA00023136"/>
    </source>
</evidence>
<comment type="subcellular location">
    <subcellularLocation>
        <location evidence="7">Cell membrane</location>
        <topology evidence="7">Peripheral membrane protein</topology>
    </subcellularLocation>
    <subcellularLocation>
        <location evidence="1">Membrane</location>
    </subcellularLocation>
</comment>